<dbReference type="InterPro" id="IPR000198">
    <property type="entry name" value="RhoGAP_dom"/>
</dbReference>
<dbReference type="InterPro" id="IPR008936">
    <property type="entry name" value="Rho_GTPase_activation_prot"/>
</dbReference>
<sequence length="871" mass="88322">MSGPFFGVPLRVLCERDAVEVPIILGDLLRWLATRALSTPDAFAQPAKSCAMSQLKGAIDSGVPVADLLDSCHPAVVGSLLKLWLQDLPDPLLNWDEQVELLSACKDEGSIEQRVSALNDGLAMIDHYTLATLKPLLLFLQQYCFRQRRFDCQLLQVAVSMAPILFPAALAAGAPELRLAEETVATLVSNALHVFNPALAVNVPVVTPQALCEAAAEMQQQQEEAEAEQEQQLAEQEAQEQDFAAQYTSHSFCADGSSTAAVALAALAEEAAAPPAPCALPSADSEDYEPYLHDATFLASFNAMVSASVTDALFGDDDDEDFVLADGNTGLAEVVAYERATAAWALAAAAEEDCCAASDASSWSSSTQILSSGGADSAGSSRCGSGGGEEQQQRAQPLVVVVPAPQGLSTGGSGGAFDLVPYSPSTVLVTPPPAAGDAMAAAPGGGDSKAAAAAVASAAGVIGAAVAAVAAKTSSASAAAAAVLAELARREIGAGSGAFCVISAQPPASPKTAATTSPGSAVLSAANTNKQGAAQPAPSSQLAKKQRQQQPHPQLSPLQCEMAEYLQEQEALIGGPTPPTPRRITEGGAASMPPSPSHAGNAIAARALSRLAVASSPTAADVAASRQRRMTMGGGSNGGAPGDVPRSPAGSAGGAAAASPRHHGHHGHAHPVHYTSVQIPRRQTMGGRRSSGGGSSGGGARRSSGGGGSASPVCGTPSTPLAPPSPAVTTTGWSTPAPTPTPVADGTAAVVDLGCAGHFAVALNTGDKTLAVRELRTPEAQAHRVPIRSLTLAQQQQEKERLKRQLKDVSHAFEALAGQPLTPALKEPLRPVYVRYHKIKALLGAAAAGGGKAAGGGPKLVLSTPPVAVVL</sequence>
<dbReference type="Proteomes" id="UP000650467">
    <property type="component" value="Unassembled WGS sequence"/>
</dbReference>
<keyword evidence="5" id="KW-1185">Reference proteome</keyword>
<feature type="compositionally biased region" description="Low complexity" evidence="2">
    <location>
        <begin position="230"/>
        <end position="240"/>
    </location>
</feature>
<feature type="region of interest" description="Disordered" evidence="2">
    <location>
        <begin position="528"/>
        <end position="555"/>
    </location>
</feature>
<evidence type="ECO:0000256" key="2">
    <source>
        <dbReference type="SAM" id="MobiDB-lite"/>
    </source>
</evidence>
<evidence type="ECO:0000313" key="5">
    <source>
        <dbReference type="Proteomes" id="UP000650467"/>
    </source>
</evidence>
<evidence type="ECO:0000256" key="1">
    <source>
        <dbReference type="SAM" id="Coils"/>
    </source>
</evidence>
<keyword evidence="1" id="KW-0175">Coiled coil</keyword>
<evidence type="ECO:0000313" key="4">
    <source>
        <dbReference type="EMBL" id="KAG2434066.1"/>
    </source>
</evidence>
<dbReference type="PROSITE" id="PS50238">
    <property type="entry name" value="RHOGAP"/>
    <property type="match status" value="1"/>
</dbReference>
<proteinExistence type="predicted"/>
<dbReference type="InterPro" id="IPR039102">
    <property type="entry name" value="FAM13"/>
</dbReference>
<dbReference type="OrthoDB" id="185175at2759"/>
<organism evidence="4 5">
    <name type="scientific">Chlamydomonas incerta</name>
    <dbReference type="NCBI Taxonomy" id="51695"/>
    <lineage>
        <taxon>Eukaryota</taxon>
        <taxon>Viridiplantae</taxon>
        <taxon>Chlorophyta</taxon>
        <taxon>core chlorophytes</taxon>
        <taxon>Chlorophyceae</taxon>
        <taxon>CS clade</taxon>
        <taxon>Chlamydomonadales</taxon>
        <taxon>Chlamydomonadaceae</taxon>
        <taxon>Chlamydomonas</taxon>
    </lineage>
</organism>
<feature type="coiled-coil region" evidence="1">
    <location>
        <begin position="792"/>
        <end position="819"/>
    </location>
</feature>
<feature type="compositionally biased region" description="Low complexity" evidence="2">
    <location>
        <begin position="367"/>
        <end position="383"/>
    </location>
</feature>
<feature type="region of interest" description="Disordered" evidence="2">
    <location>
        <begin position="619"/>
        <end position="741"/>
    </location>
</feature>
<dbReference type="PANTHER" id="PTHR15904">
    <property type="entry name" value="FAM13"/>
    <property type="match status" value="1"/>
</dbReference>
<feature type="region of interest" description="Disordered" evidence="2">
    <location>
        <begin position="221"/>
        <end position="240"/>
    </location>
</feature>
<dbReference type="GO" id="GO:0007165">
    <property type="term" value="P:signal transduction"/>
    <property type="evidence" value="ECO:0007669"/>
    <property type="project" value="InterPro"/>
</dbReference>
<gene>
    <name evidence="4" type="ORF">HXX76_007794</name>
</gene>
<protein>
    <recommendedName>
        <fullName evidence="3">Rho-GAP domain-containing protein</fullName>
    </recommendedName>
</protein>
<dbReference type="Gene3D" id="1.10.555.10">
    <property type="entry name" value="Rho GTPase activation protein"/>
    <property type="match status" value="1"/>
</dbReference>
<dbReference type="EMBL" id="JAEHOC010000017">
    <property type="protein sequence ID" value="KAG2434066.1"/>
    <property type="molecule type" value="Genomic_DNA"/>
</dbReference>
<dbReference type="PANTHER" id="PTHR15904:SF17">
    <property type="entry name" value="RHO-GAP DOMAIN-CONTAINING PROTEIN"/>
    <property type="match status" value="1"/>
</dbReference>
<accession>A0A835W2Y8</accession>
<feature type="compositionally biased region" description="Low complexity" evidence="2">
    <location>
        <begin position="644"/>
        <end position="659"/>
    </location>
</feature>
<feature type="region of interest" description="Disordered" evidence="2">
    <location>
        <begin position="572"/>
        <end position="600"/>
    </location>
</feature>
<evidence type="ECO:0000259" key="3">
    <source>
        <dbReference type="PROSITE" id="PS50238"/>
    </source>
</evidence>
<feature type="compositionally biased region" description="Basic residues" evidence="2">
    <location>
        <begin position="660"/>
        <end position="671"/>
    </location>
</feature>
<feature type="compositionally biased region" description="Polar residues" evidence="2">
    <location>
        <begin position="528"/>
        <end position="543"/>
    </location>
</feature>
<dbReference type="SMART" id="SM00324">
    <property type="entry name" value="RhoGAP"/>
    <property type="match status" value="1"/>
</dbReference>
<name>A0A835W2Y8_CHLIN</name>
<feature type="compositionally biased region" description="Gly residues" evidence="2">
    <location>
        <begin position="632"/>
        <end position="641"/>
    </location>
</feature>
<feature type="region of interest" description="Disordered" evidence="2">
    <location>
        <begin position="367"/>
        <end position="395"/>
    </location>
</feature>
<dbReference type="SUPFAM" id="SSF48350">
    <property type="entry name" value="GTPase activation domain, GAP"/>
    <property type="match status" value="1"/>
</dbReference>
<dbReference type="AlphaFoldDB" id="A0A835W2Y8"/>
<feature type="domain" description="Rho-GAP" evidence="3">
    <location>
        <begin position="8"/>
        <end position="195"/>
    </location>
</feature>
<feature type="compositionally biased region" description="Gly residues" evidence="2">
    <location>
        <begin position="689"/>
        <end position="709"/>
    </location>
</feature>
<reference evidence="4" key="1">
    <citation type="journal article" date="2020" name="bioRxiv">
        <title>Comparative genomics of Chlamydomonas.</title>
        <authorList>
            <person name="Craig R.J."/>
            <person name="Hasan A.R."/>
            <person name="Ness R.W."/>
            <person name="Keightley P.D."/>
        </authorList>
    </citation>
    <scope>NUCLEOTIDE SEQUENCE</scope>
    <source>
        <strain evidence="4">SAG 7.73</strain>
    </source>
</reference>
<comment type="caution">
    <text evidence="4">The sequence shown here is derived from an EMBL/GenBank/DDBJ whole genome shotgun (WGS) entry which is preliminary data.</text>
</comment>
<dbReference type="Pfam" id="PF00620">
    <property type="entry name" value="RhoGAP"/>
    <property type="match status" value="1"/>
</dbReference>